<feature type="compositionally biased region" description="Low complexity" evidence="1">
    <location>
        <begin position="372"/>
        <end position="382"/>
    </location>
</feature>
<evidence type="ECO:0000313" key="2">
    <source>
        <dbReference type="EMBL" id="KAG7338847.1"/>
    </source>
</evidence>
<dbReference type="EMBL" id="JAGRRH010000001">
    <property type="protein sequence ID" value="KAG7373688.1"/>
    <property type="molecule type" value="Genomic_DNA"/>
</dbReference>
<feature type="compositionally biased region" description="Acidic residues" evidence="1">
    <location>
        <begin position="383"/>
        <end position="393"/>
    </location>
</feature>
<evidence type="ECO:0000256" key="1">
    <source>
        <dbReference type="SAM" id="MobiDB-lite"/>
    </source>
</evidence>
<evidence type="ECO:0000313" key="3">
    <source>
        <dbReference type="EMBL" id="KAG7350050.1"/>
    </source>
</evidence>
<sequence>MAQRQRSGMHQLDVAATAIESSFLVSDDEGDDDDDDDGYFVKLRNEVGKDDYSPIPVRSITATQDVLYNDNNQTAPSESRLESSSDNRVGVLLPARGTDLWKARAPHASEFGGRFSLQPRNNTIRHATGHRFALQDAHQKKAQDEQDAAFLSNLQTSESLKSWRTHGHESASDHHHVSSKQRNDGHSFPSPQTDKSHNSLPATAATATQALEALSSCRRVTFSQPAAQTAMESSSSSFSSRPLSRRPLARSQSIAIQKRGRHALSLSTSDQEEPSFLQDSYNERLYDSATWRMYHRIIDHRRTQLQHRQQEDHMVVEDRGATTTANEFSTQSNVHRHGHFHKPSQTNGGMMLFSSHCHQYQHDSFYNPRNGSSSASSITSTQTEEDEIFEMEL</sequence>
<feature type="compositionally biased region" description="Low complexity" evidence="1">
    <location>
        <begin position="233"/>
        <end position="242"/>
    </location>
</feature>
<gene>
    <name evidence="3" type="ORF">IV203_012647</name>
    <name evidence="2" type="ORF">IV203_012767</name>
    <name evidence="4" type="ORF">IV203_012783</name>
</gene>
<dbReference type="EMBL" id="JAGRRH010000019">
    <property type="protein sequence ID" value="KAG7350050.1"/>
    <property type="molecule type" value="Genomic_DNA"/>
</dbReference>
<protein>
    <submittedName>
        <fullName evidence="2">Uncharacterized protein</fullName>
    </submittedName>
</protein>
<feature type="region of interest" description="Disordered" evidence="1">
    <location>
        <begin position="225"/>
        <end position="251"/>
    </location>
</feature>
<reference evidence="2" key="2">
    <citation type="submission" date="2021-04" db="EMBL/GenBank/DDBJ databases">
        <authorList>
            <person name="Podell S."/>
        </authorList>
    </citation>
    <scope>NUCLEOTIDE SEQUENCE</scope>
    <source>
        <strain evidence="2">Hildebrandi</strain>
    </source>
</reference>
<dbReference type="EMBL" id="JAGRRH010000047">
    <property type="protein sequence ID" value="KAG7338847.1"/>
    <property type="molecule type" value="Genomic_DNA"/>
</dbReference>
<feature type="compositionally biased region" description="Basic and acidic residues" evidence="1">
    <location>
        <begin position="166"/>
        <end position="185"/>
    </location>
</feature>
<evidence type="ECO:0000313" key="5">
    <source>
        <dbReference type="Proteomes" id="UP000693970"/>
    </source>
</evidence>
<feature type="region of interest" description="Disordered" evidence="1">
    <location>
        <begin position="367"/>
        <end position="393"/>
    </location>
</feature>
<feature type="region of interest" description="Disordered" evidence="1">
    <location>
        <begin position="161"/>
        <end position="199"/>
    </location>
</feature>
<name>A0A9K3P947_9STRA</name>
<proteinExistence type="predicted"/>
<dbReference type="Proteomes" id="UP000693970">
    <property type="component" value="Unassembled WGS sequence"/>
</dbReference>
<evidence type="ECO:0000313" key="4">
    <source>
        <dbReference type="EMBL" id="KAG7373688.1"/>
    </source>
</evidence>
<organism evidence="2 5">
    <name type="scientific">Nitzschia inconspicua</name>
    <dbReference type="NCBI Taxonomy" id="303405"/>
    <lineage>
        <taxon>Eukaryota</taxon>
        <taxon>Sar</taxon>
        <taxon>Stramenopiles</taxon>
        <taxon>Ochrophyta</taxon>
        <taxon>Bacillariophyta</taxon>
        <taxon>Bacillariophyceae</taxon>
        <taxon>Bacillariophycidae</taxon>
        <taxon>Bacillariales</taxon>
        <taxon>Bacillariaceae</taxon>
        <taxon>Nitzschia</taxon>
    </lineage>
</organism>
<accession>A0A9K3P947</accession>
<reference evidence="2" key="1">
    <citation type="journal article" date="2021" name="Sci. Rep.">
        <title>Diploid genomic architecture of Nitzschia inconspicua, an elite biomass production diatom.</title>
        <authorList>
            <person name="Oliver A."/>
            <person name="Podell S."/>
            <person name="Pinowska A."/>
            <person name="Traller J.C."/>
            <person name="Smith S.R."/>
            <person name="McClure R."/>
            <person name="Beliaev A."/>
            <person name="Bohutskyi P."/>
            <person name="Hill E.A."/>
            <person name="Rabines A."/>
            <person name="Zheng H."/>
            <person name="Allen L.Z."/>
            <person name="Kuo A."/>
            <person name="Grigoriev I.V."/>
            <person name="Allen A.E."/>
            <person name="Hazlebeck D."/>
            <person name="Allen E.E."/>
        </authorList>
    </citation>
    <scope>NUCLEOTIDE SEQUENCE</scope>
    <source>
        <strain evidence="2">Hildebrandi</strain>
    </source>
</reference>
<dbReference type="AlphaFoldDB" id="A0A9K3P947"/>
<comment type="caution">
    <text evidence="2">The sequence shown here is derived from an EMBL/GenBank/DDBJ whole genome shotgun (WGS) entry which is preliminary data.</text>
</comment>
<keyword evidence="5" id="KW-1185">Reference proteome</keyword>